<evidence type="ECO:0000256" key="1">
    <source>
        <dbReference type="SAM" id="SignalP"/>
    </source>
</evidence>
<protein>
    <recommendedName>
        <fullName evidence="2">Endonuclease/exonuclease/phosphatase domain-containing protein</fullName>
    </recommendedName>
</protein>
<feature type="chain" id="PRO_5004488190" description="Endonuclease/exonuclease/phosphatase domain-containing protein" evidence="1">
    <location>
        <begin position="27"/>
        <end position="273"/>
    </location>
</feature>
<evidence type="ECO:0000259" key="2">
    <source>
        <dbReference type="Pfam" id="PF03372"/>
    </source>
</evidence>
<dbReference type="NCBIfam" id="NF003842">
    <property type="entry name" value="PRK05421.1-4"/>
    <property type="match status" value="1"/>
</dbReference>
<dbReference type="GO" id="GO:0003824">
    <property type="term" value="F:catalytic activity"/>
    <property type="evidence" value="ECO:0007669"/>
    <property type="project" value="InterPro"/>
</dbReference>
<accession>R9PTK8</accession>
<keyword evidence="4" id="KW-1185">Reference proteome</keyword>
<organism evidence="3 4">
    <name type="scientific">Agarivorans albus MKT 106</name>
    <dbReference type="NCBI Taxonomy" id="1331007"/>
    <lineage>
        <taxon>Bacteria</taxon>
        <taxon>Pseudomonadati</taxon>
        <taxon>Pseudomonadota</taxon>
        <taxon>Gammaproteobacteria</taxon>
        <taxon>Alteromonadales</taxon>
        <taxon>Alteromonadaceae</taxon>
        <taxon>Agarivorans</taxon>
    </lineage>
</organism>
<proteinExistence type="predicted"/>
<reference evidence="3" key="1">
    <citation type="journal article" date="2013" name="Genome Announc.">
        <title>Draft Genome Sequence of Agarivorans albus Strain MKT 106T, an Agarolytic Marine Bacterium.</title>
        <authorList>
            <person name="Yasuike M."/>
            <person name="Nakamura Y."/>
            <person name="Kai W."/>
            <person name="Fujiwara A."/>
            <person name="Fukui Y."/>
            <person name="Satomi M."/>
            <person name="Sano M."/>
        </authorList>
    </citation>
    <scope>NUCLEOTIDE SEQUENCE [LARGE SCALE GENOMIC DNA]</scope>
</reference>
<dbReference type="Proteomes" id="UP000014461">
    <property type="component" value="Unassembled WGS sequence"/>
</dbReference>
<evidence type="ECO:0000313" key="4">
    <source>
        <dbReference type="Proteomes" id="UP000014461"/>
    </source>
</evidence>
<evidence type="ECO:0000313" key="3">
    <source>
        <dbReference type="EMBL" id="GAD02596.1"/>
    </source>
</evidence>
<dbReference type="Pfam" id="PF03372">
    <property type="entry name" value="Exo_endo_phos"/>
    <property type="match status" value="1"/>
</dbReference>
<dbReference type="NCBIfam" id="NF003840">
    <property type="entry name" value="PRK05421.1-2"/>
    <property type="match status" value="1"/>
</dbReference>
<gene>
    <name evidence="3" type="ORF">AALB_2676</name>
</gene>
<dbReference type="SUPFAM" id="SSF56219">
    <property type="entry name" value="DNase I-like"/>
    <property type="match status" value="1"/>
</dbReference>
<feature type="domain" description="Endonuclease/exonuclease/phosphatase" evidence="2">
    <location>
        <begin position="60"/>
        <end position="261"/>
    </location>
</feature>
<keyword evidence="1" id="KW-0732">Signal</keyword>
<name>R9PTK8_AGAAL</name>
<dbReference type="AlphaFoldDB" id="R9PTK8"/>
<dbReference type="STRING" id="1331007.AALB_2676"/>
<dbReference type="EMBL" id="BARX01000018">
    <property type="protein sequence ID" value="GAD02596.1"/>
    <property type="molecule type" value="Genomic_DNA"/>
</dbReference>
<sequence>MRVMRWFFQALLISSSFVLLSSAAYAQLPVCDNQTLDYHPANIQNIQALPDTADFSVLVWNSYKGQNQGWTEQLEQFSQQADFMLLQEASRERMLAWSEGPQWHQYQAIAFEWLGDGLGVMNLAKFASEENCLALSTEPWIRVPKSALLQLYQWRQQQLLLINMHSINFTLSEEDYLRQLQQLGPWLAGYHDAVILAGDFNTWSSARLAVLEQFITAHQLKTVRFKPDRRTRFFGKALDHVFYRGLGVNQSESIVTESSDHNALLVHFRFAKR</sequence>
<dbReference type="OrthoDB" id="9793162at2"/>
<feature type="signal peptide" evidence="1">
    <location>
        <begin position="1"/>
        <end position="26"/>
    </location>
</feature>
<dbReference type="InterPro" id="IPR005135">
    <property type="entry name" value="Endo/exonuclease/phosphatase"/>
</dbReference>
<comment type="caution">
    <text evidence="3">The sequence shown here is derived from an EMBL/GenBank/DDBJ whole genome shotgun (WGS) entry which is preliminary data.</text>
</comment>
<dbReference type="Gene3D" id="3.60.10.10">
    <property type="entry name" value="Endonuclease/exonuclease/phosphatase"/>
    <property type="match status" value="1"/>
</dbReference>
<dbReference type="InterPro" id="IPR036691">
    <property type="entry name" value="Endo/exonu/phosph_ase_sf"/>
</dbReference>